<gene>
    <name evidence="2" type="ORF">NU887_10625</name>
</gene>
<accession>A0A9X2PB52</accession>
<reference evidence="2" key="1">
    <citation type="submission" date="2022-08" db="EMBL/GenBank/DDBJ databases">
        <authorList>
            <person name="Zhang D."/>
        </authorList>
    </citation>
    <scope>NUCLEOTIDE SEQUENCE</scope>
    <source>
        <strain evidence="2">XJ19-11</strain>
    </source>
</reference>
<dbReference type="InterPro" id="IPR013783">
    <property type="entry name" value="Ig-like_fold"/>
</dbReference>
<comment type="caution">
    <text evidence="2">The sequence shown here is derived from an EMBL/GenBank/DDBJ whole genome shotgun (WGS) entry which is preliminary data.</text>
</comment>
<sequence>MPKVGAIVIDGMVHANVENPGLTIRYTEDGSDPDVNSKVYEGPIPFKGQVKLRAFSISENGGGISGIK</sequence>
<organism evidence="2 3">
    <name type="scientific">Aquiflexum gelatinilyticum</name>
    <dbReference type="NCBI Taxonomy" id="2961943"/>
    <lineage>
        <taxon>Bacteria</taxon>
        <taxon>Pseudomonadati</taxon>
        <taxon>Bacteroidota</taxon>
        <taxon>Cytophagia</taxon>
        <taxon>Cytophagales</taxon>
        <taxon>Cyclobacteriaceae</taxon>
        <taxon>Aquiflexum</taxon>
    </lineage>
</organism>
<feature type="domain" description="GH29D-like beta-sandwich" evidence="1">
    <location>
        <begin position="10"/>
        <end position="61"/>
    </location>
</feature>
<evidence type="ECO:0000313" key="3">
    <source>
        <dbReference type="Proteomes" id="UP001142175"/>
    </source>
</evidence>
<dbReference type="AlphaFoldDB" id="A0A9X2PB52"/>
<evidence type="ECO:0000313" key="2">
    <source>
        <dbReference type="EMBL" id="MCR9015490.1"/>
    </source>
</evidence>
<dbReference type="Pfam" id="PF13290">
    <property type="entry name" value="CHB_HEX_C_1"/>
    <property type="match status" value="1"/>
</dbReference>
<dbReference type="InterPro" id="IPR004867">
    <property type="entry name" value="CHB_C_dom"/>
</dbReference>
<dbReference type="SUPFAM" id="SSF81296">
    <property type="entry name" value="E set domains"/>
    <property type="match status" value="1"/>
</dbReference>
<dbReference type="InterPro" id="IPR014756">
    <property type="entry name" value="Ig_E-set"/>
</dbReference>
<protein>
    <submittedName>
        <fullName evidence="2">Chitobiase/beta-hexosaminidase C-terminal domain-containing protein</fullName>
    </submittedName>
</protein>
<dbReference type="EMBL" id="JANSUY010000007">
    <property type="protein sequence ID" value="MCR9015490.1"/>
    <property type="molecule type" value="Genomic_DNA"/>
</dbReference>
<dbReference type="Gene3D" id="2.60.40.10">
    <property type="entry name" value="Immunoglobulins"/>
    <property type="match status" value="1"/>
</dbReference>
<dbReference type="CDD" id="cd02847">
    <property type="entry name" value="E_set_Chitobiase_C"/>
    <property type="match status" value="1"/>
</dbReference>
<keyword evidence="3" id="KW-1185">Reference proteome</keyword>
<name>A0A9X2PB52_9BACT</name>
<proteinExistence type="predicted"/>
<evidence type="ECO:0000259" key="1">
    <source>
        <dbReference type="Pfam" id="PF13290"/>
    </source>
</evidence>
<dbReference type="InterPro" id="IPR059177">
    <property type="entry name" value="GH29D-like_dom"/>
</dbReference>
<dbReference type="Proteomes" id="UP001142175">
    <property type="component" value="Unassembled WGS sequence"/>
</dbReference>
<dbReference type="RefSeq" id="WP_258423345.1">
    <property type="nucleotide sequence ID" value="NZ_JANSUY010000007.1"/>
</dbReference>